<organism evidence="2 3">
    <name type="scientific">Necator americanus</name>
    <name type="common">Human hookworm</name>
    <dbReference type="NCBI Taxonomy" id="51031"/>
    <lineage>
        <taxon>Eukaryota</taxon>
        <taxon>Metazoa</taxon>
        <taxon>Ecdysozoa</taxon>
        <taxon>Nematoda</taxon>
        <taxon>Chromadorea</taxon>
        <taxon>Rhabditida</taxon>
        <taxon>Rhabditina</taxon>
        <taxon>Rhabditomorpha</taxon>
        <taxon>Strongyloidea</taxon>
        <taxon>Ancylostomatidae</taxon>
        <taxon>Bunostominae</taxon>
        <taxon>Necator</taxon>
    </lineage>
</organism>
<dbReference type="EMBL" id="KI657934">
    <property type="protein sequence ID" value="ETN84505.1"/>
    <property type="molecule type" value="Genomic_DNA"/>
</dbReference>
<accession>W2TR25</accession>
<name>W2TR25_NECAM</name>
<dbReference type="OrthoDB" id="5847013at2759"/>
<reference evidence="3" key="1">
    <citation type="journal article" date="2014" name="Nat. Genet.">
        <title>Genome of the human hookworm Necator americanus.</title>
        <authorList>
            <person name="Tang Y.T."/>
            <person name="Gao X."/>
            <person name="Rosa B.A."/>
            <person name="Abubucker S."/>
            <person name="Hallsworth-Pepin K."/>
            <person name="Martin J."/>
            <person name="Tyagi R."/>
            <person name="Heizer E."/>
            <person name="Zhang X."/>
            <person name="Bhonagiri-Palsikar V."/>
            <person name="Minx P."/>
            <person name="Warren W.C."/>
            <person name="Wang Q."/>
            <person name="Zhan B."/>
            <person name="Hotez P.J."/>
            <person name="Sternberg P.W."/>
            <person name="Dougall A."/>
            <person name="Gaze S.T."/>
            <person name="Mulvenna J."/>
            <person name="Sotillo J."/>
            <person name="Ranganathan S."/>
            <person name="Rabelo E.M."/>
            <person name="Wilson R.K."/>
            <person name="Felgner P.L."/>
            <person name="Bethony J."/>
            <person name="Hawdon J.M."/>
            <person name="Gasser R.B."/>
            <person name="Loukas A."/>
            <person name="Mitreva M."/>
        </authorList>
    </citation>
    <scope>NUCLEOTIDE SEQUENCE [LARGE SCALE GENOMIC DNA]</scope>
</reference>
<dbReference type="CTD" id="25357150"/>
<proteinExistence type="predicted"/>
<dbReference type="GeneID" id="25357150"/>
<keyword evidence="1" id="KW-0472">Membrane</keyword>
<keyword evidence="1" id="KW-0812">Transmembrane</keyword>
<evidence type="ECO:0000313" key="3">
    <source>
        <dbReference type="Proteomes" id="UP000053676"/>
    </source>
</evidence>
<sequence>MTGKKFLERLENVWNGHLVMNVVGLTTSLILFRLGQRRKICLCLRWEDVRRRLSHCGASIKLPTNLPPEPVRSDHSLVKMRRQLIVLALWLPFTFCQNAADLEFSPYVYSAVNIPFKSSNYAKDWFGSDVALVQHPLLAPAKPSKPGNPVALPTIAPYVVSWKNLDDTRINDENVWNFEKRVDSKVWWPS</sequence>
<dbReference type="AlphaFoldDB" id="W2TR25"/>
<dbReference type="Proteomes" id="UP000053676">
    <property type="component" value="Unassembled WGS sequence"/>
</dbReference>
<protein>
    <submittedName>
        <fullName evidence="2">Uncharacterized protein</fullName>
    </submittedName>
</protein>
<evidence type="ECO:0000256" key="1">
    <source>
        <dbReference type="SAM" id="Phobius"/>
    </source>
</evidence>
<keyword evidence="3" id="KW-1185">Reference proteome</keyword>
<dbReference type="KEGG" id="nai:NECAME_17124"/>
<keyword evidence="1" id="KW-1133">Transmembrane helix</keyword>
<evidence type="ECO:0000313" key="2">
    <source>
        <dbReference type="EMBL" id="ETN84505.1"/>
    </source>
</evidence>
<feature type="transmembrane region" description="Helical" evidence="1">
    <location>
        <begin position="12"/>
        <end position="32"/>
    </location>
</feature>
<gene>
    <name evidence="2" type="ORF">NECAME_17124</name>
</gene>